<organism evidence="2 3">
    <name type="scientific">Paenibacillus foliorum</name>
    <dbReference type="NCBI Taxonomy" id="2654974"/>
    <lineage>
        <taxon>Bacteria</taxon>
        <taxon>Bacillati</taxon>
        <taxon>Bacillota</taxon>
        <taxon>Bacilli</taxon>
        <taxon>Bacillales</taxon>
        <taxon>Paenibacillaceae</taxon>
        <taxon>Paenibacillus</taxon>
    </lineage>
</organism>
<name>A0A972GX45_9BACL</name>
<comment type="caution">
    <text evidence="2">The sequence shown here is derived from an EMBL/GenBank/DDBJ whole genome shotgun (WGS) entry which is preliminary data.</text>
</comment>
<keyword evidence="2" id="KW-0489">Methyltransferase</keyword>
<evidence type="ECO:0000259" key="1">
    <source>
        <dbReference type="Pfam" id="PF08241"/>
    </source>
</evidence>
<sequence length="231" mass="26165">MPNHTSIYENEAEKYHELISKQADLDLWIEEIRPLNGLDIVDLGAGTGRFTASLAAKAKSIIALDASEAMLRITADRLTQAGLTNWRTQASDHRKLPLEDQSADLIVAGWSICYLGSTNVQDWEQNIHQVIGEIKRVLRSNGTVIIFETLGTGHDTPTAPDFLKSYYSMLVNNYGFSHKWIRTDYTFDSLLQAEELTRFFFGEELAERVINQNLVHLPECAGIWWLQLPQV</sequence>
<dbReference type="GO" id="GO:0008757">
    <property type="term" value="F:S-adenosylmethionine-dependent methyltransferase activity"/>
    <property type="evidence" value="ECO:0007669"/>
    <property type="project" value="InterPro"/>
</dbReference>
<keyword evidence="3" id="KW-1185">Reference proteome</keyword>
<evidence type="ECO:0000313" key="2">
    <source>
        <dbReference type="EMBL" id="NOU97745.1"/>
    </source>
</evidence>
<protein>
    <submittedName>
        <fullName evidence="2">Methyltransferase domain-containing protein</fullName>
    </submittedName>
</protein>
<proteinExistence type="predicted"/>
<dbReference type="InterPro" id="IPR029063">
    <property type="entry name" value="SAM-dependent_MTases_sf"/>
</dbReference>
<dbReference type="InterPro" id="IPR013216">
    <property type="entry name" value="Methyltransf_11"/>
</dbReference>
<accession>A0A972GX45</accession>
<feature type="domain" description="Methyltransferase type 11" evidence="1">
    <location>
        <begin position="41"/>
        <end position="146"/>
    </location>
</feature>
<evidence type="ECO:0000313" key="3">
    <source>
        <dbReference type="Proteomes" id="UP000641588"/>
    </source>
</evidence>
<dbReference type="PANTHER" id="PTHR42912">
    <property type="entry name" value="METHYLTRANSFERASE"/>
    <property type="match status" value="1"/>
</dbReference>
<dbReference type="Pfam" id="PF08241">
    <property type="entry name" value="Methyltransf_11"/>
    <property type="match status" value="1"/>
</dbReference>
<gene>
    <name evidence="2" type="ORF">GC093_31620</name>
</gene>
<dbReference type="InterPro" id="IPR050508">
    <property type="entry name" value="Methyltransf_Superfamily"/>
</dbReference>
<dbReference type="PANTHER" id="PTHR42912:SF93">
    <property type="entry name" value="N6-ADENOSINE-METHYLTRANSFERASE TMT1A"/>
    <property type="match status" value="1"/>
</dbReference>
<reference evidence="2" key="1">
    <citation type="submission" date="2019-10" db="EMBL/GenBank/DDBJ databases">
        <title>Description of Paenibacillus glebae sp. nov.</title>
        <authorList>
            <person name="Carlier A."/>
            <person name="Qi S."/>
        </authorList>
    </citation>
    <scope>NUCLEOTIDE SEQUENCE</scope>
    <source>
        <strain evidence="2">LMG 31456</strain>
    </source>
</reference>
<dbReference type="Gene3D" id="3.40.50.150">
    <property type="entry name" value="Vaccinia Virus protein VP39"/>
    <property type="match status" value="1"/>
</dbReference>
<dbReference type="AlphaFoldDB" id="A0A972GX45"/>
<dbReference type="CDD" id="cd02440">
    <property type="entry name" value="AdoMet_MTases"/>
    <property type="match status" value="1"/>
</dbReference>
<dbReference type="GO" id="GO:0032259">
    <property type="term" value="P:methylation"/>
    <property type="evidence" value="ECO:0007669"/>
    <property type="project" value="UniProtKB-KW"/>
</dbReference>
<dbReference type="SUPFAM" id="SSF53335">
    <property type="entry name" value="S-adenosyl-L-methionine-dependent methyltransferases"/>
    <property type="match status" value="1"/>
</dbReference>
<dbReference type="EMBL" id="WHOD01000121">
    <property type="protein sequence ID" value="NOU97745.1"/>
    <property type="molecule type" value="Genomic_DNA"/>
</dbReference>
<dbReference type="RefSeq" id="WP_171655991.1">
    <property type="nucleotide sequence ID" value="NZ_WHOD01000121.1"/>
</dbReference>
<keyword evidence="2" id="KW-0808">Transferase</keyword>
<dbReference type="Proteomes" id="UP000641588">
    <property type="component" value="Unassembled WGS sequence"/>
</dbReference>